<dbReference type="InterPro" id="IPR058792">
    <property type="entry name" value="Beta-barrel_RND_2"/>
</dbReference>
<keyword evidence="5" id="KW-1185">Reference proteome</keyword>
<keyword evidence="1" id="KW-0175">Coiled coil</keyword>
<feature type="coiled-coil region" evidence="1">
    <location>
        <begin position="130"/>
        <end position="210"/>
    </location>
</feature>
<name>D5BN58_PUNMI</name>
<dbReference type="GO" id="GO:0015562">
    <property type="term" value="F:efflux transmembrane transporter activity"/>
    <property type="evidence" value="ECO:0007669"/>
    <property type="project" value="TreeGrafter"/>
</dbReference>
<evidence type="ECO:0000313" key="4">
    <source>
        <dbReference type="EMBL" id="ADE40251.1"/>
    </source>
</evidence>
<dbReference type="EC" id="2.4.2.17" evidence="4"/>
<dbReference type="KEGG" id="apb:SAR116_2008"/>
<dbReference type="OrthoDB" id="9800613at2"/>
<feature type="domain" description="Multidrug resistance protein MdtA-like barrel-sandwich hybrid" evidence="2">
    <location>
        <begin position="91"/>
        <end position="271"/>
    </location>
</feature>
<evidence type="ECO:0000259" key="2">
    <source>
        <dbReference type="Pfam" id="PF25917"/>
    </source>
</evidence>
<sequence length="431" mass="45178">MKIKSSYLWAGLIALLVGLWMASGSFMNDTPMNETLAAINDNEQAATDNEADSATQSDGAGNFKVSAISVQNEMITRTVRANGVSEAAFDVTVSSKVDGNIIDIPATEGSEIKLGDVLIVLDKGTLPEQIAAAKAELNAAEKSYDAAQKQSKGTLEEELAAARANLVVTEKRLAIANELAKDNFTAPLELAQLKADYQNARVQLAKIETAQNYRSELEVAQNMARVEAARASLAALETQLEDSTVISPVSGLLETLHVEKGERMRRDAAAATILGMDTLSVIVAVPQNDIAQISVGDMVDVNIAGAGTNKGKVTKIASRSNPATRTFDVEVSLQNKDRKLRGGVTVEASIDVGTIAAFGISPAHLSVSADGSLFAKVSIDGVVQTIDVDMVSSGGEKVFVSGLPDGATVLTVGQAFVEAGDKVDVVLETVS</sequence>
<dbReference type="eggNOG" id="COG0845">
    <property type="taxonomic scope" value="Bacteria"/>
</dbReference>
<dbReference type="STRING" id="488538.SAR116_2008"/>
<dbReference type="EMBL" id="CP001751">
    <property type="protein sequence ID" value="ADE40251.1"/>
    <property type="molecule type" value="Genomic_DNA"/>
</dbReference>
<dbReference type="Gene3D" id="2.40.30.170">
    <property type="match status" value="1"/>
</dbReference>
<evidence type="ECO:0000256" key="1">
    <source>
        <dbReference type="SAM" id="Coils"/>
    </source>
</evidence>
<dbReference type="RefSeq" id="WP_013046878.1">
    <property type="nucleotide sequence ID" value="NC_014010.1"/>
</dbReference>
<dbReference type="Proteomes" id="UP000007460">
    <property type="component" value="Chromosome"/>
</dbReference>
<evidence type="ECO:0000313" key="5">
    <source>
        <dbReference type="Proteomes" id="UP000007460"/>
    </source>
</evidence>
<dbReference type="PANTHER" id="PTHR30469">
    <property type="entry name" value="MULTIDRUG RESISTANCE PROTEIN MDTA"/>
    <property type="match status" value="1"/>
</dbReference>
<organism evidence="4 5">
    <name type="scientific">Puniceispirillum marinum (strain IMCC1322)</name>
    <dbReference type="NCBI Taxonomy" id="488538"/>
    <lineage>
        <taxon>Bacteria</taxon>
        <taxon>Pseudomonadati</taxon>
        <taxon>Pseudomonadota</taxon>
        <taxon>Alphaproteobacteria</taxon>
        <taxon>Candidatus Puniceispirillales</taxon>
        <taxon>Candidatus Puniceispirillaceae</taxon>
        <taxon>Candidatus Puniceispirillum</taxon>
    </lineage>
</organism>
<dbReference type="Pfam" id="PF25917">
    <property type="entry name" value="BSH_RND"/>
    <property type="match status" value="1"/>
</dbReference>
<dbReference type="Pfam" id="PF25954">
    <property type="entry name" value="Beta-barrel_RND_2"/>
    <property type="match status" value="1"/>
</dbReference>
<dbReference type="PANTHER" id="PTHR30469:SF15">
    <property type="entry name" value="HLYD FAMILY OF SECRETION PROTEINS"/>
    <property type="match status" value="1"/>
</dbReference>
<dbReference type="GO" id="GO:1990281">
    <property type="term" value="C:efflux pump complex"/>
    <property type="evidence" value="ECO:0007669"/>
    <property type="project" value="TreeGrafter"/>
</dbReference>
<dbReference type="SUPFAM" id="SSF111369">
    <property type="entry name" value="HlyD-like secretion proteins"/>
    <property type="match status" value="2"/>
</dbReference>
<protein>
    <submittedName>
        <fullName evidence="4">Secretion protein HlyD</fullName>
        <ecNumber evidence="4">2.4.2.17</ecNumber>
    </submittedName>
</protein>
<accession>D5BN58</accession>
<dbReference type="InterPro" id="IPR058625">
    <property type="entry name" value="MdtA-like_BSH"/>
</dbReference>
<proteinExistence type="predicted"/>
<gene>
    <name evidence="4" type="ordered locus">SAR116_2008</name>
</gene>
<evidence type="ECO:0000259" key="3">
    <source>
        <dbReference type="Pfam" id="PF25954"/>
    </source>
</evidence>
<dbReference type="Gene3D" id="2.40.50.100">
    <property type="match status" value="1"/>
</dbReference>
<dbReference type="HOGENOM" id="CLU_018816_0_1_5"/>
<reference evidence="4 5" key="1">
    <citation type="journal article" date="2010" name="J. Bacteriol.">
        <title>Complete genome sequence of "Candidatus Puniceispirillum marinum" IMCC1322, a representative of the SAR116 clade in the Alphaproteobacteria.</title>
        <authorList>
            <person name="Oh H.M."/>
            <person name="Kwon K.K."/>
            <person name="Kang I."/>
            <person name="Kang S.G."/>
            <person name="Lee J.H."/>
            <person name="Kim S.J."/>
            <person name="Cho J.C."/>
        </authorList>
    </citation>
    <scope>NUCLEOTIDE SEQUENCE [LARGE SCALE GENOMIC DNA]</scope>
    <source>
        <strain evidence="4 5">IMCC1322</strain>
    </source>
</reference>
<feature type="domain" description="CusB-like beta-barrel" evidence="3">
    <location>
        <begin position="281"/>
        <end position="350"/>
    </location>
</feature>
<keyword evidence="4" id="KW-0328">Glycosyltransferase</keyword>
<dbReference type="GO" id="GO:0003879">
    <property type="term" value="F:ATP phosphoribosyltransferase activity"/>
    <property type="evidence" value="ECO:0007669"/>
    <property type="project" value="UniProtKB-EC"/>
</dbReference>
<keyword evidence="4" id="KW-0808">Transferase</keyword>
<dbReference type="AlphaFoldDB" id="D5BN58"/>